<evidence type="ECO:0000313" key="2">
    <source>
        <dbReference type="Proteomes" id="UP000566995"/>
    </source>
</evidence>
<name>A0A7W7NZF4_PSENT</name>
<gene>
    <name evidence="1" type="ORF">HNP46_000355</name>
</gene>
<sequence>MLTERDSEVAKITTALRQTSITSSLTLIDDGNFFIEHNGNFDFACGNGVLRRRAPGMPGKPGVLAQCGSYKQNPDGSWESQLATPEGPRKLGRFADRFEAIAMLWVSRTLL</sequence>
<evidence type="ECO:0000313" key="1">
    <source>
        <dbReference type="EMBL" id="MBB4861544.1"/>
    </source>
</evidence>
<accession>A0A7W7NZF4</accession>
<comment type="caution">
    <text evidence="1">The sequence shown here is derived from an EMBL/GenBank/DDBJ whole genome shotgun (WGS) entry which is preliminary data.</text>
</comment>
<dbReference type="Proteomes" id="UP000566995">
    <property type="component" value="Unassembled WGS sequence"/>
</dbReference>
<protein>
    <submittedName>
        <fullName evidence="1">Uncharacterized protein</fullName>
    </submittedName>
</protein>
<reference evidence="1 2" key="1">
    <citation type="submission" date="2020-08" db="EMBL/GenBank/DDBJ databases">
        <title>Functional genomics of gut bacteria from endangered species of beetles.</title>
        <authorList>
            <person name="Carlos-Shanley C."/>
        </authorList>
    </citation>
    <scope>NUCLEOTIDE SEQUENCE [LARGE SCALE GENOMIC DNA]</scope>
    <source>
        <strain evidence="1 2">S00179</strain>
    </source>
</reference>
<dbReference type="EMBL" id="JACHLI010000001">
    <property type="protein sequence ID" value="MBB4861544.1"/>
    <property type="molecule type" value="Genomic_DNA"/>
</dbReference>
<proteinExistence type="predicted"/>
<organism evidence="1 2">
    <name type="scientific">Pseudomonas nitroreducens</name>
    <dbReference type="NCBI Taxonomy" id="46680"/>
    <lineage>
        <taxon>Bacteria</taxon>
        <taxon>Pseudomonadati</taxon>
        <taxon>Pseudomonadota</taxon>
        <taxon>Gammaproteobacteria</taxon>
        <taxon>Pseudomonadales</taxon>
        <taxon>Pseudomonadaceae</taxon>
        <taxon>Pseudomonas</taxon>
    </lineage>
</organism>
<dbReference type="AlphaFoldDB" id="A0A7W7NZF4"/>
<dbReference type="RefSeq" id="WP_184585802.1">
    <property type="nucleotide sequence ID" value="NZ_JACHLI010000001.1"/>
</dbReference>